<protein>
    <recommendedName>
        <fullName evidence="3">DUF4222 domain-containing protein</fullName>
    </recommendedName>
</protein>
<dbReference type="Proteomes" id="UP000776276">
    <property type="component" value="Unassembled WGS sequence"/>
</dbReference>
<evidence type="ECO:0000313" key="1">
    <source>
        <dbReference type="EMBL" id="MBU3077654.1"/>
    </source>
</evidence>
<dbReference type="RefSeq" id="WP_216322484.1">
    <property type="nucleotide sequence ID" value="NZ_JAHKRT010000003.1"/>
</dbReference>
<proteinExistence type="predicted"/>
<evidence type="ECO:0000313" key="2">
    <source>
        <dbReference type="Proteomes" id="UP000776276"/>
    </source>
</evidence>
<name>A0ABS6BH73_9SPHN</name>
<reference evidence="1 2" key="1">
    <citation type="submission" date="2021-06" db="EMBL/GenBank/DDBJ databases">
        <title>Sphingomonas sp. XMGL2, whole genome shotgun sequencing project.</title>
        <authorList>
            <person name="Zhao G."/>
            <person name="Shen L."/>
        </authorList>
    </citation>
    <scope>NUCLEOTIDE SEQUENCE [LARGE SCALE GENOMIC DNA]</scope>
    <source>
        <strain evidence="1 2">XMGL2</strain>
    </source>
</reference>
<comment type="caution">
    <text evidence="1">The sequence shown here is derived from an EMBL/GenBank/DDBJ whole genome shotgun (WGS) entry which is preliminary data.</text>
</comment>
<accession>A0ABS6BH73</accession>
<organism evidence="1 2">
    <name type="scientific">Sphingomonas quercus</name>
    <dbReference type="NCBI Taxonomy" id="2842451"/>
    <lineage>
        <taxon>Bacteria</taxon>
        <taxon>Pseudomonadati</taxon>
        <taxon>Pseudomonadota</taxon>
        <taxon>Alphaproteobacteria</taxon>
        <taxon>Sphingomonadales</taxon>
        <taxon>Sphingomonadaceae</taxon>
        <taxon>Sphingomonas</taxon>
    </lineage>
</organism>
<gene>
    <name evidence="1" type="ORF">KOF26_07205</name>
</gene>
<dbReference type="EMBL" id="JAHKRT010000003">
    <property type="protein sequence ID" value="MBU3077654.1"/>
    <property type="molecule type" value="Genomic_DNA"/>
</dbReference>
<evidence type="ECO:0008006" key="3">
    <source>
        <dbReference type="Google" id="ProtNLM"/>
    </source>
</evidence>
<keyword evidence="2" id="KW-1185">Reference proteome</keyword>
<sequence length="77" mass="9238">MEISAVEEIEVFTRTDRRGRTTSVSLYRLATRCRHPYGVIIQSDGGHEIDWYHESEQRARAQFQRERSVYRTHRRIS</sequence>